<reference evidence="1" key="1">
    <citation type="submission" date="2022-04" db="EMBL/GenBank/DDBJ databases">
        <title>Genome of the entomopathogenic fungus Entomophthora muscae.</title>
        <authorList>
            <person name="Elya C."/>
            <person name="Lovett B.R."/>
            <person name="Lee E."/>
            <person name="Macias A.M."/>
            <person name="Hajek A.E."/>
            <person name="De Bivort B.L."/>
            <person name="Kasson M.T."/>
            <person name="De Fine Licht H.H."/>
            <person name="Stajich J.E."/>
        </authorList>
    </citation>
    <scope>NUCLEOTIDE SEQUENCE</scope>
    <source>
        <strain evidence="1">Berkeley</strain>
    </source>
</reference>
<organism evidence="1 2">
    <name type="scientific">Entomophthora muscae</name>
    <dbReference type="NCBI Taxonomy" id="34485"/>
    <lineage>
        <taxon>Eukaryota</taxon>
        <taxon>Fungi</taxon>
        <taxon>Fungi incertae sedis</taxon>
        <taxon>Zoopagomycota</taxon>
        <taxon>Entomophthoromycotina</taxon>
        <taxon>Entomophthoromycetes</taxon>
        <taxon>Entomophthorales</taxon>
        <taxon>Entomophthoraceae</taxon>
        <taxon>Entomophthora</taxon>
    </lineage>
</organism>
<gene>
    <name evidence="1" type="ORF">DSO57_1009915</name>
</gene>
<proteinExistence type="predicted"/>
<accession>A0ACC2SVU7</accession>
<comment type="caution">
    <text evidence="1">The sequence shown here is derived from an EMBL/GenBank/DDBJ whole genome shotgun (WGS) entry which is preliminary data.</text>
</comment>
<evidence type="ECO:0000313" key="2">
    <source>
        <dbReference type="Proteomes" id="UP001165960"/>
    </source>
</evidence>
<name>A0ACC2SVU7_9FUNG</name>
<evidence type="ECO:0000313" key="1">
    <source>
        <dbReference type="EMBL" id="KAJ9066387.1"/>
    </source>
</evidence>
<protein>
    <submittedName>
        <fullName evidence="1">Uncharacterized protein</fullName>
    </submittedName>
</protein>
<dbReference type="EMBL" id="QTSX02004292">
    <property type="protein sequence ID" value="KAJ9066387.1"/>
    <property type="molecule type" value="Genomic_DNA"/>
</dbReference>
<sequence length="78" mass="8268">MNGYLCSPPWPPTSTRWDEIFGPINLQPLDAPSVKELGIACSLPPPQPEDGSPQSGVHIIWASLPATANSQAAPASQY</sequence>
<dbReference type="Proteomes" id="UP001165960">
    <property type="component" value="Unassembled WGS sequence"/>
</dbReference>
<keyword evidence="2" id="KW-1185">Reference proteome</keyword>